<keyword evidence="6" id="KW-1185">Reference proteome</keyword>
<feature type="transmembrane region" description="Helical" evidence="2">
    <location>
        <begin position="226"/>
        <end position="244"/>
    </location>
</feature>
<dbReference type="InterPro" id="IPR012533">
    <property type="entry name" value="YcnI-copper_dom"/>
</dbReference>
<dbReference type="EMBL" id="CP049838">
    <property type="protein sequence ID" value="QJT02700.1"/>
    <property type="molecule type" value="Genomic_DNA"/>
</dbReference>
<protein>
    <submittedName>
        <fullName evidence="5">YcnI family protein</fullName>
    </submittedName>
</protein>
<keyword evidence="3" id="KW-0732">Signal</keyword>
<feature type="compositionally biased region" description="Low complexity" evidence="1">
    <location>
        <begin position="206"/>
        <end position="221"/>
    </location>
</feature>
<keyword evidence="2" id="KW-0812">Transmembrane</keyword>
<proteinExistence type="predicted"/>
<dbReference type="InterPro" id="IPR038507">
    <property type="entry name" value="YcnI-like_sf"/>
</dbReference>
<dbReference type="RefSeq" id="WP_171398203.1">
    <property type="nucleotide sequence ID" value="NZ_CP049838.1"/>
</dbReference>
<feature type="chain" id="PRO_5026891582" evidence="3">
    <location>
        <begin position="31"/>
        <end position="254"/>
    </location>
</feature>
<organism evidence="5 6">
    <name type="scientific">Streptomyces asoensis</name>
    <dbReference type="NCBI Taxonomy" id="249586"/>
    <lineage>
        <taxon>Bacteria</taxon>
        <taxon>Bacillati</taxon>
        <taxon>Actinomycetota</taxon>
        <taxon>Actinomycetes</taxon>
        <taxon>Kitasatosporales</taxon>
        <taxon>Streptomycetaceae</taxon>
        <taxon>Streptomyces</taxon>
    </lineage>
</organism>
<keyword evidence="2" id="KW-1133">Transmembrane helix</keyword>
<feature type="domain" description="YncI copper-binding" evidence="4">
    <location>
        <begin position="31"/>
        <end position="179"/>
    </location>
</feature>
<feature type="signal peptide" evidence="3">
    <location>
        <begin position="1"/>
        <end position="30"/>
    </location>
</feature>
<name>A0A6M4WQ26_9ACTN</name>
<evidence type="ECO:0000256" key="1">
    <source>
        <dbReference type="SAM" id="MobiDB-lite"/>
    </source>
</evidence>
<keyword evidence="2" id="KW-0472">Membrane</keyword>
<dbReference type="Pfam" id="PF07987">
    <property type="entry name" value="DUF1775"/>
    <property type="match status" value="1"/>
</dbReference>
<dbReference type="CDD" id="cd08545">
    <property type="entry name" value="YcnI_like"/>
    <property type="match status" value="1"/>
</dbReference>
<gene>
    <name evidence="5" type="ORF">G9272_22360</name>
</gene>
<dbReference type="AlphaFoldDB" id="A0A6M4WQ26"/>
<sequence length="254" mass="26174">MKASRIAARVAAAAAVAGSAVLVLSSPAFAHVSVAAEGTAAKGGYAVVDFKVPNERDNASTTKLEVTFPTDHPLASAMPEPINGWKIVVTKSKLAKPIELHGKQISEAVSKITWTATGKGIEAGYFQKFPVSVGALPEDADELVFKAIQTYSNKEVVRWIEVQEDGAEEPENPAPVLALAAASEDEHSHGTTAEDASDESSDDAKAAASTTEAASDSDSSDTTARVLGVVGIVVGAAGVAYGVLAGRRRTTTEA</sequence>
<evidence type="ECO:0000259" key="4">
    <source>
        <dbReference type="Pfam" id="PF07987"/>
    </source>
</evidence>
<evidence type="ECO:0000256" key="2">
    <source>
        <dbReference type="SAM" id="Phobius"/>
    </source>
</evidence>
<evidence type="ECO:0000256" key="3">
    <source>
        <dbReference type="SAM" id="SignalP"/>
    </source>
</evidence>
<evidence type="ECO:0000313" key="5">
    <source>
        <dbReference type="EMBL" id="QJT02700.1"/>
    </source>
</evidence>
<evidence type="ECO:0000313" key="6">
    <source>
        <dbReference type="Proteomes" id="UP000502665"/>
    </source>
</evidence>
<reference evidence="5" key="1">
    <citation type="submission" date="2020-03" db="EMBL/GenBank/DDBJ databases">
        <title>Molecular networking-based the target discovery of potent antiproliferative macrolactams: 5/6/7/16 polycyclic ansamycins and glycosylated trienomycin from Streptomyces cacaoi subsp. asoensis.</title>
        <authorList>
            <person name="Liu L.-L."/>
        </authorList>
    </citation>
    <scope>NUCLEOTIDE SEQUENCE [LARGE SCALE GENOMIC DNA]</scope>
    <source>
        <strain evidence="5">H2S5</strain>
    </source>
</reference>
<feature type="region of interest" description="Disordered" evidence="1">
    <location>
        <begin position="182"/>
        <end position="221"/>
    </location>
</feature>
<dbReference type="Proteomes" id="UP000502665">
    <property type="component" value="Chromosome"/>
</dbReference>
<dbReference type="Gene3D" id="2.60.40.2230">
    <property type="entry name" value="Uncharacterised protein YcnI-like PF07987, DUF1775"/>
    <property type="match status" value="1"/>
</dbReference>
<accession>A0A6M4WQ26</accession>